<dbReference type="EMBL" id="QFOT01000103">
    <property type="protein sequence ID" value="PZP54877.1"/>
    <property type="molecule type" value="Genomic_DNA"/>
</dbReference>
<proteinExistence type="predicted"/>
<comment type="caution">
    <text evidence="2">The sequence shown here is derived from an EMBL/GenBank/DDBJ whole genome shotgun (WGS) entry which is preliminary data.</text>
</comment>
<protein>
    <submittedName>
        <fullName evidence="2">Uncharacterized protein</fullName>
    </submittedName>
</protein>
<evidence type="ECO:0000256" key="1">
    <source>
        <dbReference type="SAM" id="MobiDB-lite"/>
    </source>
</evidence>
<evidence type="ECO:0000313" key="3">
    <source>
        <dbReference type="Proteomes" id="UP000249739"/>
    </source>
</evidence>
<gene>
    <name evidence="2" type="ORF">DI586_08570</name>
</gene>
<sequence length="142" mass="15797">MDEIETRLKEAADDCIKAYESWSGQKKNPEARERLQEATHELRKVAARLEIEIAVSERDDMTQRPIPIPPHRSSNRRPGSGSGLPDFIGGNSGEDDNAGNMSEVSGNNDRPQNPRPQQRQGGFQRRPVRRPQGGQPQSGGEE</sequence>
<dbReference type="AlphaFoldDB" id="A0A2W5FM79"/>
<name>A0A2W5FM79_9BACT</name>
<dbReference type="Proteomes" id="UP000249739">
    <property type="component" value="Unassembled WGS sequence"/>
</dbReference>
<feature type="compositionally biased region" description="Polar residues" evidence="1">
    <location>
        <begin position="99"/>
        <end position="109"/>
    </location>
</feature>
<accession>A0A2W5FM79</accession>
<feature type="compositionally biased region" description="Low complexity" evidence="1">
    <location>
        <begin position="115"/>
        <end position="142"/>
    </location>
</feature>
<organism evidence="2 3">
    <name type="scientific">Micavibrio aeruginosavorus</name>
    <dbReference type="NCBI Taxonomy" id="349221"/>
    <lineage>
        <taxon>Bacteria</taxon>
        <taxon>Pseudomonadati</taxon>
        <taxon>Bdellovibrionota</taxon>
        <taxon>Bdellovibrionia</taxon>
        <taxon>Bdellovibrionales</taxon>
        <taxon>Pseudobdellovibrionaceae</taxon>
        <taxon>Micavibrio</taxon>
    </lineage>
</organism>
<feature type="region of interest" description="Disordered" evidence="1">
    <location>
        <begin position="54"/>
        <end position="142"/>
    </location>
</feature>
<reference evidence="2 3" key="1">
    <citation type="submission" date="2017-08" db="EMBL/GenBank/DDBJ databases">
        <title>Infants hospitalized years apart are colonized by the same room-sourced microbial strains.</title>
        <authorList>
            <person name="Brooks B."/>
            <person name="Olm M.R."/>
            <person name="Firek B.A."/>
            <person name="Baker R."/>
            <person name="Thomas B.C."/>
            <person name="Morowitz M.J."/>
            <person name="Banfield J.F."/>
        </authorList>
    </citation>
    <scope>NUCLEOTIDE SEQUENCE [LARGE SCALE GENOMIC DNA]</scope>
    <source>
        <strain evidence="2">S2_006_000_R2_64</strain>
    </source>
</reference>
<evidence type="ECO:0000313" key="2">
    <source>
        <dbReference type="EMBL" id="PZP54877.1"/>
    </source>
</evidence>